<evidence type="ECO:0000256" key="11">
    <source>
        <dbReference type="SAM" id="SignalP"/>
    </source>
</evidence>
<name>A2GLM4_TRIV3</name>
<dbReference type="GO" id="GO:0007155">
    <property type="term" value="P:cell adhesion"/>
    <property type="evidence" value="ECO:0007669"/>
    <property type="project" value="InterPro"/>
</dbReference>
<evidence type="ECO:0000313" key="12">
    <source>
        <dbReference type="EMBL" id="EAX81943.1"/>
    </source>
</evidence>
<evidence type="ECO:0000256" key="6">
    <source>
        <dbReference type="ARBA" id="ARBA00023049"/>
    </source>
</evidence>
<evidence type="ECO:0000256" key="10">
    <source>
        <dbReference type="SAM" id="Phobius"/>
    </source>
</evidence>
<feature type="binding site" evidence="8">
    <location>
        <position position="207"/>
    </location>
    <ligand>
        <name>Zn(2+)</name>
        <dbReference type="ChEBI" id="CHEBI:29105"/>
        <note>catalytic</note>
    </ligand>
</feature>
<sequence length="713" mass="78378">MILSLLLVAQLDVHTCNHDLEMGNITRELQGPQSYRSLKNTEWKNIRIKVDYNYIDNTKDDERTCKRAGQLVVFQGVRYICKQEHILSYSKILAIKGTLNNVKSYLERLLTVIPFNYNINYVDFRSRYGYETNFGKQSAYGADIVLAVLSRPRQDNDATLASAAGLAEERTYHRPIFGVVFLNPMAVPDTAQDENSNDSRFFYTCVHEIFHALGISQSDFRHYHPHDSITPHSQIVCSFRKYGRDFSFLVTPYAHKFAVKRFGVEVFVGDDRTCPSGLEIENDGGQGTAGSHLEARSYMSDLMVGMTIQTKSGPYSRLTDAVLAVLMDTGNYKVNWRMGQPLVWGHPESIDGKPIPNFAIGPPQNVFPKYYMRDFSVQEDWYASFDFKFSGPFSGPAHIRASYSEKQFYDPKGIGVGTTQVYDFIPFYFPNYVCPNGQAILPSTTSYYYHKCGTYTCDGYKSFTIQVNKDLAATQFESVTCTKDNATAVLSMSVSGYRRQVSCVDPERFCRSVKLNEMKFVVDPFNPDTRQLNSDSPTPTQPEPDNNPSGPEPGNNPSGPEPGNNPSGPEPGNNPSGPEPGNNPSGPEPGNNPSGPEPGNNPSGPEPGNNPSGPEPGNNPSGPEPGNNPSGPGVENPSGTGGNETTTTGSGGSYENSKAAEKKAKKKKLIIIAACAGVAALIVIAFIAVLVIFAIRNAKENAYHEDSDANYVV</sequence>
<feature type="compositionally biased region" description="Polar residues" evidence="9">
    <location>
        <begin position="528"/>
        <end position="538"/>
    </location>
</feature>
<gene>
    <name evidence="12" type="ORF">TVAG_562500</name>
</gene>
<dbReference type="SMR" id="A2GLM4"/>
<keyword evidence="6 8" id="KW-0482">Metalloprotease</keyword>
<feature type="active site" evidence="7">
    <location>
        <position position="208"/>
    </location>
</feature>
<feature type="compositionally biased region" description="Low complexity" evidence="9">
    <location>
        <begin position="543"/>
        <end position="657"/>
    </location>
</feature>
<keyword evidence="10" id="KW-0472">Membrane</keyword>
<dbReference type="VEuPathDB" id="TrichDB:TVAGG3_0435270"/>
<evidence type="ECO:0000256" key="5">
    <source>
        <dbReference type="ARBA" id="ARBA00022833"/>
    </source>
</evidence>
<accession>A2GLM4</accession>
<dbReference type="EMBL" id="DS117105">
    <property type="protein sequence ID" value="EAX81943.1"/>
    <property type="molecule type" value="Genomic_DNA"/>
</dbReference>
<evidence type="ECO:0000256" key="3">
    <source>
        <dbReference type="ARBA" id="ARBA00022723"/>
    </source>
</evidence>
<dbReference type="RefSeq" id="XP_001294873.1">
    <property type="nucleotide sequence ID" value="XM_001294872.1"/>
</dbReference>
<evidence type="ECO:0000256" key="7">
    <source>
        <dbReference type="PIRSR" id="PIRSR601577-1"/>
    </source>
</evidence>
<dbReference type="InterPro" id="IPR001577">
    <property type="entry name" value="Peptidase_M8"/>
</dbReference>
<protein>
    <submittedName>
        <fullName evidence="12">GP63-like</fullName>
    </submittedName>
</protein>
<evidence type="ECO:0000313" key="13">
    <source>
        <dbReference type="Proteomes" id="UP000001542"/>
    </source>
</evidence>
<keyword evidence="11" id="KW-0732">Signal</keyword>
<dbReference type="GO" id="GO:0005737">
    <property type="term" value="C:cytoplasm"/>
    <property type="evidence" value="ECO:0000318"/>
    <property type="project" value="GO_Central"/>
</dbReference>
<feature type="signal peptide" evidence="11">
    <location>
        <begin position="1"/>
        <end position="15"/>
    </location>
</feature>
<dbReference type="eggNOG" id="KOG2556">
    <property type="taxonomic scope" value="Eukaryota"/>
</dbReference>
<feature type="binding site" evidence="8">
    <location>
        <position position="211"/>
    </location>
    <ligand>
        <name>Zn(2+)</name>
        <dbReference type="ChEBI" id="CHEBI:29105"/>
        <note>catalytic</note>
    </ligand>
</feature>
<keyword evidence="13" id="KW-1185">Reference proteome</keyword>
<keyword evidence="3 8" id="KW-0479">Metal-binding</keyword>
<keyword evidence="10" id="KW-1133">Transmembrane helix</keyword>
<reference evidence="12" key="1">
    <citation type="submission" date="2006-10" db="EMBL/GenBank/DDBJ databases">
        <authorList>
            <person name="Amadeo P."/>
            <person name="Zhao Q."/>
            <person name="Wortman J."/>
            <person name="Fraser-Liggett C."/>
            <person name="Carlton J."/>
        </authorList>
    </citation>
    <scope>NUCLEOTIDE SEQUENCE</scope>
    <source>
        <strain evidence="12">G3</strain>
    </source>
</reference>
<dbReference type="GO" id="GO:0016020">
    <property type="term" value="C:membrane"/>
    <property type="evidence" value="ECO:0007669"/>
    <property type="project" value="InterPro"/>
</dbReference>
<dbReference type="GO" id="GO:0008233">
    <property type="term" value="F:peptidase activity"/>
    <property type="evidence" value="ECO:0000318"/>
    <property type="project" value="GO_Central"/>
</dbReference>
<dbReference type="SUPFAM" id="SSF55486">
    <property type="entry name" value="Metalloproteases ('zincins'), catalytic domain"/>
    <property type="match status" value="1"/>
</dbReference>
<dbReference type="VEuPathDB" id="TrichDB:TVAG_562500"/>
<keyword evidence="4" id="KW-0378">Hydrolase</keyword>
<dbReference type="GO" id="GO:0006508">
    <property type="term" value="P:proteolysis"/>
    <property type="evidence" value="ECO:0007669"/>
    <property type="project" value="UniProtKB-KW"/>
</dbReference>
<dbReference type="Gene3D" id="3.10.170.20">
    <property type="match status" value="1"/>
</dbReference>
<keyword evidence="2" id="KW-0645">Protease</keyword>
<reference evidence="12" key="2">
    <citation type="journal article" date="2007" name="Science">
        <title>Draft genome sequence of the sexually transmitted pathogen Trichomonas vaginalis.</title>
        <authorList>
            <person name="Carlton J.M."/>
            <person name="Hirt R.P."/>
            <person name="Silva J.C."/>
            <person name="Delcher A.L."/>
            <person name="Schatz M."/>
            <person name="Zhao Q."/>
            <person name="Wortman J.R."/>
            <person name="Bidwell S.L."/>
            <person name="Alsmark U.C.M."/>
            <person name="Besteiro S."/>
            <person name="Sicheritz-Ponten T."/>
            <person name="Noel C.J."/>
            <person name="Dacks J.B."/>
            <person name="Foster P.G."/>
            <person name="Simillion C."/>
            <person name="Van de Peer Y."/>
            <person name="Miranda-Saavedra D."/>
            <person name="Barton G.J."/>
            <person name="Westrop G.D."/>
            <person name="Mueller S."/>
            <person name="Dessi D."/>
            <person name="Fiori P.L."/>
            <person name="Ren Q."/>
            <person name="Paulsen I."/>
            <person name="Zhang H."/>
            <person name="Bastida-Corcuera F.D."/>
            <person name="Simoes-Barbosa A."/>
            <person name="Brown M.T."/>
            <person name="Hayes R.D."/>
            <person name="Mukherjee M."/>
            <person name="Okumura C.Y."/>
            <person name="Schneider R."/>
            <person name="Smith A.J."/>
            <person name="Vanacova S."/>
            <person name="Villalvazo M."/>
            <person name="Haas B.J."/>
            <person name="Pertea M."/>
            <person name="Feldblyum T.V."/>
            <person name="Utterback T.R."/>
            <person name="Shu C.L."/>
            <person name="Osoegawa K."/>
            <person name="de Jong P.J."/>
            <person name="Hrdy I."/>
            <person name="Horvathova L."/>
            <person name="Zubacova Z."/>
            <person name="Dolezal P."/>
            <person name="Malik S.B."/>
            <person name="Logsdon J.M. Jr."/>
            <person name="Henze K."/>
            <person name="Gupta A."/>
            <person name="Wang C.C."/>
            <person name="Dunne R.L."/>
            <person name="Upcroft J.A."/>
            <person name="Upcroft P."/>
            <person name="White O."/>
            <person name="Salzberg S.L."/>
            <person name="Tang P."/>
            <person name="Chiu C.-H."/>
            <person name="Lee Y.-S."/>
            <person name="Embley T.M."/>
            <person name="Coombs G.H."/>
            <person name="Mottram J.C."/>
            <person name="Tachezy J."/>
            <person name="Fraser-Liggett C.M."/>
            <person name="Johnson P.J."/>
        </authorList>
    </citation>
    <scope>NUCLEOTIDE SEQUENCE [LARGE SCALE GENOMIC DNA]</scope>
    <source>
        <strain evidence="12">G3</strain>
    </source>
</reference>
<dbReference type="GO" id="GO:0046872">
    <property type="term" value="F:metal ion binding"/>
    <property type="evidence" value="ECO:0007669"/>
    <property type="project" value="UniProtKB-KW"/>
</dbReference>
<feature type="region of interest" description="Disordered" evidence="9">
    <location>
        <begin position="524"/>
        <end position="659"/>
    </location>
</feature>
<comment type="similarity">
    <text evidence="1">Belongs to the peptidase M8 family.</text>
</comment>
<evidence type="ECO:0000256" key="8">
    <source>
        <dbReference type="PIRSR" id="PIRSR601577-2"/>
    </source>
</evidence>
<dbReference type="Proteomes" id="UP000001542">
    <property type="component" value="Unassembled WGS sequence"/>
</dbReference>
<dbReference type="PANTHER" id="PTHR10942">
    <property type="entry name" value="LEISHMANOLYSIN-LIKE PEPTIDASE"/>
    <property type="match status" value="1"/>
</dbReference>
<dbReference type="AlphaFoldDB" id="A2GLM4"/>
<evidence type="ECO:0000256" key="4">
    <source>
        <dbReference type="ARBA" id="ARBA00022801"/>
    </source>
</evidence>
<dbReference type="KEGG" id="tva:4739571"/>
<dbReference type="FunFam" id="3.90.132.10:FF:000003">
    <property type="entry name" value="GP63-like"/>
    <property type="match status" value="1"/>
</dbReference>
<feature type="binding site" evidence="8">
    <location>
        <position position="292"/>
    </location>
    <ligand>
        <name>Zn(2+)</name>
        <dbReference type="ChEBI" id="CHEBI:29105"/>
        <note>catalytic</note>
    </ligand>
</feature>
<organism evidence="12 13">
    <name type="scientific">Trichomonas vaginalis (strain ATCC PRA-98 / G3)</name>
    <dbReference type="NCBI Taxonomy" id="412133"/>
    <lineage>
        <taxon>Eukaryota</taxon>
        <taxon>Metamonada</taxon>
        <taxon>Parabasalia</taxon>
        <taxon>Trichomonadida</taxon>
        <taxon>Trichomonadidae</taxon>
        <taxon>Trichomonas</taxon>
    </lineage>
</organism>
<evidence type="ECO:0000256" key="1">
    <source>
        <dbReference type="ARBA" id="ARBA00005860"/>
    </source>
</evidence>
<dbReference type="FunFam" id="3.10.170.20:FF:000003">
    <property type="entry name" value="GP63-like"/>
    <property type="match status" value="1"/>
</dbReference>
<dbReference type="Pfam" id="PF01457">
    <property type="entry name" value="Peptidase_M8"/>
    <property type="match status" value="1"/>
</dbReference>
<feature type="chain" id="PRO_5012022630" evidence="11">
    <location>
        <begin position="16"/>
        <end position="713"/>
    </location>
</feature>
<dbReference type="Gene3D" id="3.90.132.10">
    <property type="entry name" value="Leishmanolysin , domain 2"/>
    <property type="match status" value="1"/>
</dbReference>
<dbReference type="PANTHER" id="PTHR10942:SF0">
    <property type="entry name" value="LEISHMANOLYSIN-LIKE PEPTIDASE"/>
    <property type="match status" value="1"/>
</dbReference>
<proteinExistence type="inferred from homology"/>
<keyword evidence="5 8" id="KW-0862">Zinc</keyword>
<dbReference type="GO" id="GO:0004222">
    <property type="term" value="F:metalloendopeptidase activity"/>
    <property type="evidence" value="ECO:0007669"/>
    <property type="project" value="InterPro"/>
</dbReference>
<evidence type="ECO:0000256" key="9">
    <source>
        <dbReference type="SAM" id="MobiDB-lite"/>
    </source>
</evidence>
<keyword evidence="10" id="KW-0812">Transmembrane</keyword>
<dbReference type="InParanoid" id="A2GLM4"/>
<dbReference type="OMA" id="CATGCID"/>
<evidence type="ECO:0000256" key="2">
    <source>
        <dbReference type="ARBA" id="ARBA00022670"/>
    </source>
</evidence>
<feature type="transmembrane region" description="Helical" evidence="10">
    <location>
        <begin position="669"/>
        <end position="695"/>
    </location>
</feature>
<dbReference type="VEuPathDB" id="TrichDB:TVAG_104240"/>
<comment type="cofactor">
    <cofactor evidence="8">
        <name>Zn(2+)</name>
        <dbReference type="ChEBI" id="CHEBI:29105"/>
    </cofactor>
    <text evidence="8">Binds 1 zinc ion per subunit.</text>
</comment>